<evidence type="ECO:0000256" key="1">
    <source>
        <dbReference type="ARBA" id="ARBA00001933"/>
    </source>
</evidence>
<keyword evidence="2 3" id="KW-0663">Pyridoxal phosphate</keyword>
<feature type="compositionally biased region" description="Basic and acidic residues" evidence="4">
    <location>
        <begin position="162"/>
        <end position="177"/>
    </location>
</feature>
<keyword evidence="3" id="KW-0460">Magnesium</keyword>
<feature type="region of interest" description="Disordered" evidence="4">
    <location>
        <begin position="33"/>
        <end position="52"/>
    </location>
</feature>
<accession>A0A5J9WLS8</accession>
<dbReference type="Gene3D" id="2.40.37.10">
    <property type="entry name" value="Lyase, Ornithine Decarboxylase, Chain A, domain 1"/>
    <property type="match status" value="1"/>
</dbReference>
<dbReference type="InterPro" id="IPR029066">
    <property type="entry name" value="PLP-binding_barrel"/>
</dbReference>
<dbReference type="PANTHER" id="PTHR43295">
    <property type="entry name" value="ARGININE DECARBOXYLASE"/>
    <property type="match status" value="1"/>
</dbReference>
<dbReference type="GO" id="GO:0008792">
    <property type="term" value="F:arginine decarboxylase activity"/>
    <property type="evidence" value="ECO:0007669"/>
    <property type="project" value="UniProtKB-EC"/>
</dbReference>
<dbReference type="EC" id="4.1.1.19" evidence="3"/>
<feature type="domain" description="Orn/DAP/Arg decarboxylase 2 N-terminal" evidence="5">
    <location>
        <begin position="202"/>
        <end position="349"/>
    </location>
</feature>
<evidence type="ECO:0000256" key="2">
    <source>
        <dbReference type="ARBA" id="ARBA00022898"/>
    </source>
</evidence>
<keyword evidence="7" id="KW-1185">Reference proteome</keyword>
<dbReference type="GO" id="GO:0008295">
    <property type="term" value="P:spermidine biosynthetic process"/>
    <property type="evidence" value="ECO:0007669"/>
    <property type="project" value="UniProtKB-KW"/>
</dbReference>
<dbReference type="Gramene" id="TVU48837">
    <property type="protein sequence ID" value="TVU48837"/>
    <property type="gene ID" value="EJB05_00116"/>
</dbReference>
<dbReference type="InterPro" id="IPR022644">
    <property type="entry name" value="De-COase2_N"/>
</dbReference>
<dbReference type="OrthoDB" id="1736852at2759"/>
<comment type="cofactor">
    <cofactor evidence="3">
        <name>Mg(2+)</name>
        <dbReference type="ChEBI" id="CHEBI:18420"/>
    </cofactor>
</comment>
<dbReference type="InterPro" id="IPR009006">
    <property type="entry name" value="Ala_racemase/Decarboxylase_C"/>
</dbReference>
<organism evidence="6 7">
    <name type="scientific">Eragrostis curvula</name>
    <name type="common">weeping love grass</name>
    <dbReference type="NCBI Taxonomy" id="38414"/>
    <lineage>
        <taxon>Eukaryota</taxon>
        <taxon>Viridiplantae</taxon>
        <taxon>Streptophyta</taxon>
        <taxon>Embryophyta</taxon>
        <taxon>Tracheophyta</taxon>
        <taxon>Spermatophyta</taxon>
        <taxon>Magnoliopsida</taxon>
        <taxon>Liliopsida</taxon>
        <taxon>Poales</taxon>
        <taxon>Poaceae</taxon>
        <taxon>PACMAD clade</taxon>
        <taxon>Chloridoideae</taxon>
        <taxon>Eragrostideae</taxon>
        <taxon>Eragrostidinae</taxon>
        <taxon>Eragrostis</taxon>
    </lineage>
</organism>
<comment type="catalytic activity">
    <reaction evidence="3">
        <text>L-arginine + H(+) = agmatine + CO2</text>
        <dbReference type="Rhea" id="RHEA:17641"/>
        <dbReference type="ChEBI" id="CHEBI:15378"/>
        <dbReference type="ChEBI" id="CHEBI:16526"/>
        <dbReference type="ChEBI" id="CHEBI:32682"/>
        <dbReference type="ChEBI" id="CHEBI:58145"/>
        <dbReference type="EC" id="4.1.1.19"/>
    </reaction>
</comment>
<dbReference type="UniPathway" id="UPA00186">
    <property type="reaction ID" value="UER00284"/>
</dbReference>
<proteinExistence type="inferred from homology"/>
<dbReference type="SUPFAM" id="SSF51419">
    <property type="entry name" value="PLP-binding barrel"/>
    <property type="match status" value="1"/>
</dbReference>
<gene>
    <name evidence="6" type="ORF">EJB05_00116</name>
</gene>
<evidence type="ECO:0000313" key="7">
    <source>
        <dbReference type="Proteomes" id="UP000324897"/>
    </source>
</evidence>
<dbReference type="Pfam" id="PF02784">
    <property type="entry name" value="Orn_Arg_deC_N"/>
    <property type="match status" value="1"/>
</dbReference>
<dbReference type="Gene3D" id="1.20.58.930">
    <property type="match status" value="1"/>
</dbReference>
<comment type="caution">
    <text evidence="6">The sequence shown here is derived from an EMBL/GenBank/DDBJ whole genome shotgun (WGS) entry which is preliminary data.</text>
</comment>
<dbReference type="InterPro" id="IPR002985">
    <property type="entry name" value="Arg_decrbxlase"/>
</dbReference>
<comment type="pathway">
    <text evidence="3">Amine and polyamine biosynthesis; agmatine biosynthesis; agmatine from L-arginine: step 1/1.</text>
</comment>
<dbReference type="Proteomes" id="UP000324897">
    <property type="component" value="Chromosome 6"/>
</dbReference>
<dbReference type="PANTHER" id="PTHR43295:SF2">
    <property type="entry name" value="ARGININE DECARBOXYLASE 2"/>
    <property type="match status" value="1"/>
</dbReference>
<keyword evidence="3" id="KW-0210">Decarboxylase</keyword>
<keyword evidence="3" id="KW-0456">Lyase</keyword>
<protein>
    <recommendedName>
        <fullName evidence="3">Arginine decarboxylase</fullName>
        <ecNumber evidence="3">4.1.1.19</ecNumber>
    </recommendedName>
</protein>
<evidence type="ECO:0000256" key="4">
    <source>
        <dbReference type="SAM" id="MobiDB-lite"/>
    </source>
</evidence>
<dbReference type="Gene3D" id="3.20.20.10">
    <property type="entry name" value="Alanine racemase"/>
    <property type="match status" value="1"/>
</dbReference>
<dbReference type="GO" id="GO:0006527">
    <property type="term" value="P:L-arginine catabolic process"/>
    <property type="evidence" value="ECO:0007669"/>
    <property type="project" value="InterPro"/>
</dbReference>
<name>A0A5J9WLS8_9POAL</name>
<evidence type="ECO:0000259" key="5">
    <source>
        <dbReference type="Pfam" id="PF02784"/>
    </source>
</evidence>
<comment type="similarity">
    <text evidence="3">Belongs to the Orn/Lys/Arg decarboxylase class-II family. SpeA subfamily.</text>
</comment>
<comment type="cofactor">
    <cofactor evidence="1 3">
        <name>pyridoxal 5'-phosphate</name>
        <dbReference type="ChEBI" id="CHEBI:597326"/>
    </cofactor>
</comment>
<dbReference type="PRINTS" id="PR01180">
    <property type="entry name" value="ARGDCRBXLASE"/>
</dbReference>
<dbReference type="EMBL" id="RWGY01000002">
    <property type="protein sequence ID" value="TVU48837.1"/>
    <property type="molecule type" value="Genomic_DNA"/>
</dbReference>
<evidence type="ECO:0000313" key="6">
    <source>
        <dbReference type="EMBL" id="TVU48837.1"/>
    </source>
</evidence>
<dbReference type="AlphaFoldDB" id="A0A5J9WLS8"/>
<sequence length="400" mass="43202">MLTWESTSLVGILPSECFMAELSGLPSTLATAADTNAGGAPPSGADARNTTGAGPSSLYCNLTQEFGEHQVFTTPQANAVGVTTLLEQMDAVVTANGVPDPALTPMIKKAKAMTAAAAQQAEALILTGPPPAGTPAQQYSDHPSRDRQSHTPRKTLSQDSSEEPKEVERPGRREDRSQHRRPNALDWLGQPARHRNRDDRQRISPRRPVHDRHFGSTTGKHGKFGLLKEKIFKVAEKLKDNNKLQWLKLLHFHVGSMIPDTKTVHDAATEAAGIYCDLVKKYDAEMTTLDCGGGLGVDYDGTRSGGAMSVAYGLEQYASSIVQAVRIKCDSNGVPHPVLCTESGRAMVSHHSMIILEALSATPDPQDDINTTHEELLSVVEGLMSTIQKDPIIPSEARYV</sequence>
<reference evidence="6 7" key="1">
    <citation type="journal article" date="2019" name="Sci. Rep.">
        <title>A high-quality genome of Eragrostis curvula grass provides insights into Poaceae evolution and supports new strategies to enhance forage quality.</title>
        <authorList>
            <person name="Carballo J."/>
            <person name="Santos B.A.C.M."/>
            <person name="Zappacosta D."/>
            <person name="Garbus I."/>
            <person name="Selva J.P."/>
            <person name="Gallo C.A."/>
            <person name="Diaz A."/>
            <person name="Albertini E."/>
            <person name="Caccamo M."/>
            <person name="Echenique V."/>
        </authorList>
    </citation>
    <scope>NUCLEOTIDE SEQUENCE [LARGE SCALE GENOMIC DNA]</scope>
    <source>
        <strain evidence="7">cv. Victoria</strain>
        <tissue evidence="6">Leaf</tissue>
    </source>
</reference>
<evidence type="ECO:0000256" key="3">
    <source>
        <dbReference type="RuleBase" id="RU003740"/>
    </source>
</evidence>
<feature type="non-terminal residue" evidence="6">
    <location>
        <position position="1"/>
    </location>
</feature>
<feature type="region of interest" description="Disordered" evidence="4">
    <location>
        <begin position="126"/>
        <end position="217"/>
    </location>
</feature>
<keyword evidence="3" id="KW-0745">Spermidine biosynthesis</keyword>